<dbReference type="AlphaFoldDB" id="A0A4D4LCZ8"/>
<comment type="similarity">
    <text evidence="1">Belongs to the short-chain dehydrogenases/reductases (SDR) family.</text>
</comment>
<dbReference type="SUPFAM" id="SSF51735">
    <property type="entry name" value="NAD(P)-binding Rossmann-fold domains"/>
    <property type="match status" value="1"/>
</dbReference>
<evidence type="ECO:0000313" key="3">
    <source>
        <dbReference type="EMBL" id="GDY58985.1"/>
    </source>
</evidence>
<accession>A0A4D4LCZ8</accession>
<name>A0A4D4LCZ8_STRVO</name>
<evidence type="ECO:0000256" key="1">
    <source>
        <dbReference type="ARBA" id="ARBA00006484"/>
    </source>
</evidence>
<keyword evidence="2" id="KW-0560">Oxidoreductase</keyword>
<dbReference type="PRINTS" id="PR00081">
    <property type="entry name" value="GDHRDH"/>
</dbReference>
<dbReference type="PANTHER" id="PTHR44169">
    <property type="entry name" value="NADPH-DEPENDENT 1-ACYLDIHYDROXYACETONE PHOSPHATE REDUCTASE"/>
    <property type="match status" value="1"/>
</dbReference>
<gene>
    <name evidence="3" type="ORF">SVIO_096080</name>
</gene>
<evidence type="ECO:0000313" key="4">
    <source>
        <dbReference type="Proteomes" id="UP000301309"/>
    </source>
</evidence>
<protein>
    <submittedName>
        <fullName evidence="3">Uncharacterized protein</fullName>
    </submittedName>
</protein>
<dbReference type="InterPro" id="IPR036291">
    <property type="entry name" value="NAD(P)-bd_dom_sf"/>
</dbReference>
<dbReference type="Pfam" id="PF00106">
    <property type="entry name" value="adh_short"/>
    <property type="match status" value="1"/>
</dbReference>
<comment type="caution">
    <text evidence="3">The sequence shown here is derived from an EMBL/GenBank/DDBJ whole genome shotgun (WGS) entry which is preliminary data.</text>
</comment>
<evidence type="ECO:0000256" key="2">
    <source>
        <dbReference type="ARBA" id="ARBA00023002"/>
    </source>
</evidence>
<dbReference type="PANTHER" id="PTHR44169:SF6">
    <property type="entry name" value="NADPH-DEPENDENT 1-ACYLDIHYDROXYACETONE PHOSPHATE REDUCTASE"/>
    <property type="match status" value="1"/>
</dbReference>
<dbReference type="PRINTS" id="PR00080">
    <property type="entry name" value="SDRFAMILY"/>
</dbReference>
<dbReference type="InterPro" id="IPR002347">
    <property type="entry name" value="SDR_fam"/>
</dbReference>
<keyword evidence="4" id="KW-1185">Reference proteome</keyword>
<organism evidence="3 4">
    <name type="scientific">Streptomyces violaceusniger</name>
    <dbReference type="NCBI Taxonomy" id="68280"/>
    <lineage>
        <taxon>Bacteria</taxon>
        <taxon>Bacillati</taxon>
        <taxon>Actinomycetota</taxon>
        <taxon>Actinomycetes</taxon>
        <taxon>Kitasatosporales</taxon>
        <taxon>Streptomycetaceae</taxon>
        <taxon>Streptomyces</taxon>
        <taxon>Streptomyces violaceusniger group</taxon>
    </lineage>
</organism>
<dbReference type="EMBL" id="BJHW01000002">
    <property type="protein sequence ID" value="GDY58985.1"/>
    <property type="molecule type" value="Genomic_DNA"/>
</dbReference>
<sequence length="156" mass="16898">MRRGWSERDPARILITGCSSGIGRALCTELSGRGHHVIATAREQADWPAEPPMAARLELDVTDADSIAAAAEAAGPVDVLINNAGVTAWAPLEVMPIDTAHRVFDTNVWGTLRMARALLPGMRARRRGRLINISSAALRGYPSSVSTPPARRPWRR</sequence>
<proteinExistence type="inferred from homology"/>
<dbReference type="GO" id="GO:0016491">
    <property type="term" value="F:oxidoreductase activity"/>
    <property type="evidence" value="ECO:0007669"/>
    <property type="project" value="UniProtKB-KW"/>
</dbReference>
<reference evidence="3 4" key="1">
    <citation type="journal article" date="2020" name="Int. J. Syst. Evol. Microbiol.">
        <title>Reclassification of Streptomyces castelarensis and Streptomyces sporoclivatus as later heterotypic synonyms of Streptomyces antimycoticus.</title>
        <authorList>
            <person name="Komaki H."/>
            <person name="Tamura T."/>
        </authorList>
    </citation>
    <scope>NUCLEOTIDE SEQUENCE [LARGE SCALE GENOMIC DNA]</scope>
    <source>
        <strain evidence="3 4">NBRC 13459</strain>
    </source>
</reference>
<dbReference type="Proteomes" id="UP000301309">
    <property type="component" value="Unassembled WGS sequence"/>
</dbReference>
<dbReference type="Gene3D" id="3.40.50.720">
    <property type="entry name" value="NAD(P)-binding Rossmann-like Domain"/>
    <property type="match status" value="1"/>
</dbReference>